<dbReference type="GO" id="GO:0016787">
    <property type="term" value="F:hydrolase activity"/>
    <property type="evidence" value="ECO:0007669"/>
    <property type="project" value="UniProtKB-KW"/>
</dbReference>
<feature type="non-terminal residue" evidence="5">
    <location>
        <position position="1"/>
    </location>
</feature>
<dbReference type="SMART" id="SM00108">
    <property type="entry name" value="B_lectin"/>
    <property type="match status" value="1"/>
</dbReference>
<proteinExistence type="predicted"/>
<evidence type="ECO:0000256" key="1">
    <source>
        <dbReference type="ARBA" id="ARBA00022729"/>
    </source>
</evidence>
<feature type="non-terminal residue" evidence="5">
    <location>
        <position position="131"/>
    </location>
</feature>
<keyword evidence="2" id="KW-1015">Disulfide bond</keyword>
<evidence type="ECO:0000313" key="5">
    <source>
        <dbReference type="EMBL" id="AGN72652.1"/>
    </source>
</evidence>
<dbReference type="PANTHER" id="PTHR32444:SF247">
    <property type="entry name" value="OS01G0958200 PROTEIN"/>
    <property type="match status" value="1"/>
</dbReference>
<dbReference type="Gene3D" id="2.90.10.10">
    <property type="entry name" value="Bulb-type lectin domain"/>
    <property type="match status" value="1"/>
</dbReference>
<keyword evidence="1" id="KW-0732">Signal</keyword>
<evidence type="ECO:0000259" key="4">
    <source>
        <dbReference type="PROSITE" id="PS50927"/>
    </source>
</evidence>
<organism evidence="5">
    <name type="scientific">Passiflora edulis</name>
    <name type="common">Passion fruit</name>
    <dbReference type="NCBI Taxonomy" id="78168"/>
    <lineage>
        <taxon>Eukaryota</taxon>
        <taxon>Viridiplantae</taxon>
        <taxon>Streptophyta</taxon>
        <taxon>Embryophyta</taxon>
        <taxon>Tracheophyta</taxon>
        <taxon>Spermatophyta</taxon>
        <taxon>Magnoliopsida</taxon>
        <taxon>eudicotyledons</taxon>
        <taxon>Gunneridae</taxon>
        <taxon>Pentapetalae</taxon>
        <taxon>rosids</taxon>
        <taxon>fabids</taxon>
        <taxon>Malpighiales</taxon>
        <taxon>Passifloraceae</taxon>
        <taxon>Passiflora</taxon>
    </lineage>
</organism>
<feature type="domain" description="Bulb-type lectin" evidence="4">
    <location>
        <begin position="35"/>
        <end position="131"/>
    </location>
</feature>
<accession>S4V213</accession>
<dbReference type="PANTHER" id="PTHR32444">
    <property type="entry name" value="BULB-TYPE LECTIN DOMAIN-CONTAINING PROTEIN"/>
    <property type="match status" value="1"/>
</dbReference>
<keyword evidence="3" id="KW-0325">Glycoprotein</keyword>
<name>S4V213_PASED</name>
<evidence type="ECO:0000256" key="2">
    <source>
        <dbReference type="ARBA" id="ARBA00023157"/>
    </source>
</evidence>
<protein>
    <submittedName>
        <fullName evidence="5">S-locus glycoprotein-like protein</fullName>
        <ecNumber evidence="5">3.1.27.5</ecNumber>
    </submittedName>
</protein>
<evidence type="ECO:0000256" key="3">
    <source>
        <dbReference type="ARBA" id="ARBA00023180"/>
    </source>
</evidence>
<dbReference type="Pfam" id="PF01453">
    <property type="entry name" value="B_lectin"/>
    <property type="match status" value="1"/>
</dbReference>
<sequence length="131" mass="14497">FCEMKVKIKRISSMEILRFFCSLLVLSFVEASFALNIVTPEKPIRDGETLSSSSNTFELGFFSPGDSKSRYVGIWLKKSPGTVLWVANRENPLNNSNGVLEIGDDGNLALLDQAKLVIWSTNVSGIVREPV</sequence>
<dbReference type="InterPro" id="IPR001480">
    <property type="entry name" value="Bulb-type_lectin_dom"/>
</dbReference>
<reference evidence="5" key="1">
    <citation type="journal article" date="2014" name="Biologia">
        <title>Self-incompatibility in passion fruit: cellular responses in incompatible pollination.</title>
        <authorList>
            <person name="Madureira H.C."/>
            <person name="Pereira T.N.S."/>
            <person name="da Cunha M."/>
            <person name="Klein D.E."/>
            <person name="de Souza Filho G.A."/>
            <person name="de Oliveira M.V.V."/>
            <person name="Mattos L."/>
        </authorList>
    </citation>
    <scope>NUCLEOTIDE SEQUENCE</scope>
</reference>
<keyword evidence="5" id="KW-0378">Hydrolase</keyword>
<dbReference type="PROSITE" id="PS50927">
    <property type="entry name" value="BULB_LECTIN"/>
    <property type="match status" value="1"/>
</dbReference>
<dbReference type="EC" id="3.1.27.5" evidence="5"/>
<dbReference type="SUPFAM" id="SSF51110">
    <property type="entry name" value="alpha-D-mannose-specific plant lectins"/>
    <property type="match status" value="1"/>
</dbReference>
<dbReference type="CDD" id="cd00028">
    <property type="entry name" value="B_lectin"/>
    <property type="match status" value="1"/>
</dbReference>
<dbReference type="EMBL" id="JX500265">
    <property type="protein sequence ID" value="AGN72652.1"/>
    <property type="molecule type" value="Genomic_DNA"/>
</dbReference>
<dbReference type="InterPro" id="IPR036426">
    <property type="entry name" value="Bulb-type_lectin_dom_sf"/>
</dbReference>
<dbReference type="AlphaFoldDB" id="S4V213"/>
<gene>
    <name evidence="5" type="primary">SLG1</name>
</gene>